<keyword evidence="5" id="KW-0009">Actin-binding</keyword>
<evidence type="ECO:0000256" key="2">
    <source>
        <dbReference type="ARBA" id="ARBA00010058"/>
    </source>
</evidence>
<dbReference type="GO" id="GO:0030036">
    <property type="term" value="P:actin cytoskeleton organization"/>
    <property type="evidence" value="ECO:0007669"/>
    <property type="project" value="InterPro"/>
</dbReference>
<dbReference type="InterPro" id="IPR005454">
    <property type="entry name" value="Profilin1/2/3_vertebrate"/>
</dbReference>
<dbReference type="CDD" id="cd00148">
    <property type="entry name" value="PROF"/>
    <property type="match status" value="1"/>
</dbReference>
<dbReference type="GO" id="GO:0005737">
    <property type="term" value="C:cytoplasm"/>
    <property type="evidence" value="ECO:0007669"/>
    <property type="project" value="TreeGrafter"/>
</dbReference>
<protein>
    <recommendedName>
        <fullName evidence="5">Profilin</fullName>
    </recommendedName>
</protein>
<dbReference type="InterPro" id="IPR036140">
    <property type="entry name" value="PFN_sf"/>
</dbReference>
<keyword evidence="3" id="KW-0963">Cytoplasm</keyword>
<evidence type="ECO:0000256" key="1">
    <source>
        <dbReference type="ARBA" id="ARBA00004245"/>
    </source>
</evidence>
<dbReference type="InterPro" id="IPR005455">
    <property type="entry name" value="PFN_euk"/>
</dbReference>
<evidence type="ECO:0000256" key="5">
    <source>
        <dbReference type="RuleBase" id="RU003909"/>
    </source>
</evidence>
<dbReference type="KEGG" id="pki:111839556"/>
<comment type="subcellular location">
    <subcellularLocation>
        <location evidence="1">Cytoplasm</location>
        <location evidence="1">Cytoskeleton</location>
    </subcellularLocation>
</comment>
<dbReference type="AlphaFoldDB" id="A0A3B3RU52"/>
<dbReference type="OrthoDB" id="421374at2759"/>
<dbReference type="PANTHER" id="PTHR13936:SF17">
    <property type="entry name" value="PROFILIN"/>
    <property type="match status" value="1"/>
</dbReference>
<keyword evidence="7" id="KW-1185">Reference proteome</keyword>
<dbReference type="STRING" id="1676925.ENSPKIP00000021256"/>
<keyword evidence="4" id="KW-0206">Cytoskeleton</keyword>
<reference evidence="6" key="1">
    <citation type="submission" date="2025-08" db="UniProtKB">
        <authorList>
            <consortium name="Ensembl"/>
        </authorList>
    </citation>
    <scope>IDENTIFICATION</scope>
</reference>
<dbReference type="GeneID" id="111839556"/>
<dbReference type="GO" id="GO:0032233">
    <property type="term" value="P:positive regulation of actin filament bundle assembly"/>
    <property type="evidence" value="ECO:0007669"/>
    <property type="project" value="TreeGrafter"/>
</dbReference>
<dbReference type="Ensembl" id="ENSPKIT00000001886.1">
    <property type="protein sequence ID" value="ENSPKIP00000021256.1"/>
    <property type="gene ID" value="ENSPKIG00000005731.1"/>
</dbReference>
<evidence type="ECO:0000256" key="4">
    <source>
        <dbReference type="ARBA" id="ARBA00023212"/>
    </source>
</evidence>
<dbReference type="Proteomes" id="UP000261540">
    <property type="component" value="Unplaced"/>
</dbReference>
<evidence type="ECO:0000256" key="3">
    <source>
        <dbReference type="ARBA" id="ARBA00022490"/>
    </source>
</evidence>
<dbReference type="InterPro" id="IPR048278">
    <property type="entry name" value="PFN"/>
</dbReference>
<organism evidence="6 7">
    <name type="scientific">Paramormyrops kingsleyae</name>
    <dbReference type="NCBI Taxonomy" id="1676925"/>
    <lineage>
        <taxon>Eukaryota</taxon>
        <taxon>Metazoa</taxon>
        <taxon>Chordata</taxon>
        <taxon>Craniata</taxon>
        <taxon>Vertebrata</taxon>
        <taxon>Euteleostomi</taxon>
        <taxon>Actinopterygii</taxon>
        <taxon>Neopterygii</taxon>
        <taxon>Teleostei</taxon>
        <taxon>Osteoglossocephala</taxon>
        <taxon>Osteoglossomorpha</taxon>
        <taxon>Osteoglossiformes</taxon>
        <taxon>Mormyridae</taxon>
        <taxon>Paramormyrops</taxon>
    </lineage>
</organism>
<dbReference type="GO" id="GO:0003779">
    <property type="term" value="F:actin binding"/>
    <property type="evidence" value="ECO:0007669"/>
    <property type="project" value="UniProtKB-KW"/>
</dbReference>
<dbReference type="PANTHER" id="PTHR13936">
    <property type="entry name" value="PROFILIN"/>
    <property type="match status" value="1"/>
</dbReference>
<dbReference type="GeneTree" id="ENSGT00940000153664"/>
<dbReference type="RefSeq" id="XP_072562651.1">
    <property type="nucleotide sequence ID" value="XM_072706550.1"/>
</dbReference>
<reference evidence="6" key="2">
    <citation type="submission" date="2025-09" db="UniProtKB">
        <authorList>
            <consortium name="Ensembl"/>
        </authorList>
    </citation>
    <scope>IDENTIFICATION</scope>
</reference>
<accession>A0A3B3RU52</accession>
<sequence length="141" mass="15498">MSWIGYVTSLMDRGYTVDAAIVGCLTGQESVWAAHPGGDFERITPHEIQRLLIKDRGELFSNGLTLANTKCTVLRDRLNEDGVFTMDLRTKGTELQPDTFNICVGKSGQALVLVKGKKDVHGGKLNPMVDDMAAYLRKANL</sequence>
<comment type="similarity">
    <text evidence="2 5">Belongs to the profilin family.</text>
</comment>
<proteinExistence type="inferred from homology"/>
<dbReference type="PRINTS" id="PR01639">
    <property type="entry name" value="PROFILINMAML"/>
</dbReference>
<dbReference type="GO" id="GO:0005856">
    <property type="term" value="C:cytoskeleton"/>
    <property type="evidence" value="ECO:0007669"/>
    <property type="project" value="UniProtKB-SubCell"/>
</dbReference>
<dbReference type="SMART" id="SM00392">
    <property type="entry name" value="PROF"/>
    <property type="match status" value="1"/>
</dbReference>
<evidence type="ECO:0000313" key="6">
    <source>
        <dbReference type="Ensembl" id="ENSPKIP00000021256.1"/>
    </source>
</evidence>
<name>A0A3B3RU52_9TELE</name>
<dbReference type="SUPFAM" id="SSF55770">
    <property type="entry name" value="Profilin (actin-binding protein)"/>
    <property type="match status" value="1"/>
</dbReference>
<evidence type="ECO:0000313" key="7">
    <source>
        <dbReference type="Proteomes" id="UP000261540"/>
    </source>
</evidence>
<dbReference type="GO" id="GO:0030833">
    <property type="term" value="P:regulation of actin filament polymerization"/>
    <property type="evidence" value="ECO:0007669"/>
    <property type="project" value="TreeGrafter"/>
</dbReference>
<dbReference type="Gene3D" id="3.30.450.30">
    <property type="entry name" value="Dynein light chain 2a, cytoplasmic"/>
    <property type="match status" value="1"/>
</dbReference>
<dbReference type="Pfam" id="PF00235">
    <property type="entry name" value="Profilin"/>
    <property type="match status" value="1"/>
</dbReference>